<dbReference type="EMBL" id="JARIHO010000024">
    <property type="protein sequence ID" value="KAJ7342839.1"/>
    <property type="molecule type" value="Genomic_DNA"/>
</dbReference>
<evidence type="ECO:0000313" key="2">
    <source>
        <dbReference type="Proteomes" id="UP001218218"/>
    </source>
</evidence>
<dbReference type="Proteomes" id="UP001218218">
    <property type="component" value="Unassembled WGS sequence"/>
</dbReference>
<comment type="caution">
    <text evidence="1">The sequence shown here is derived from an EMBL/GenBank/DDBJ whole genome shotgun (WGS) entry which is preliminary data.</text>
</comment>
<keyword evidence="2" id="KW-1185">Reference proteome</keyword>
<organism evidence="1 2">
    <name type="scientific">Mycena albidolilacea</name>
    <dbReference type="NCBI Taxonomy" id="1033008"/>
    <lineage>
        <taxon>Eukaryota</taxon>
        <taxon>Fungi</taxon>
        <taxon>Dikarya</taxon>
        <taxon>Basidiomycota</taxon>
        <taxon>Agaricomycotina</taxon>
        <taxon>Agaricomycetes</taxon>
        <taxon>Agaricomycetidae</taxon>
        <taxon>Agaricales</taxon>
        <taxon>Marasmiineae</taxon>
        <taxon>Mycenaceae</taxon>
        <taxon>Mycena</taxon>
    </lineage>
</organism>
<dbReference type="AlphaFoldDB" id="A0AAD7ENH0"/>
<name>A0AAD7ENH0_9AGAR</name>
<gene>
    <name evidence="1" type="ORF">DFH08DRAFT_1081873</name>
</gene>
<evidence type="ECO:0000313" key="1">
    <source>
        <dbReference type="EMBL" id="KAJ7342839.1"/>
    </source>
</evidence>
<sequence>MLTVLSIGDYTSIFDWQVMVPALRTIEVLEFTAQTASKPVDLSQFSILSILRIYIATPDSNFVVLDTLSTLPSSSRISRIILYPLFLSLPIRAPALLDSTLARLPLQHPLIVEFAMGLNQYHRWVTHFPQLNSRNMLRRATLDLDWIAGYIRETDPLY</sequence>
<protein>
    <submittedName>
        <fullName evidence="1">Uncharacterized protein</fullName>
    </submittedName>
</protein>
<reference evidence="1" key="1">
    <citation type="submission" date="2023-03" db="EMBL/GenBank/DDBJ databases">
        <title>Massive genome expansion in bonnet fungi (Mycena s.s.) driven by repeated elements and novel gene families across ecological guilds.</title>
        <authorList>
            <consortium name="Lawrence Berkeley National Laboratory"/>
            <person name="Harder C.B."/>
            <person name="Miyauchi S."/>
            <person name="Viragh M."/>
            <person name="Kuo A."/>
            <person name="Thoen E."/>
            <person name="Andreopoulos B."/>
            <person name="Lu D."/>
            <person name="Skrede I."/>
            <person name="Drula E."/>
            <person name="Henrissat B."/>
            <person name="Morin E."/>
            <person name="Kohler A."/>
            <person name="Barry K."/>
            <person name="LaButti K."/>
            <person name="Morin E."/>
            <person name="Salamov A."/>
            <person name="Lipzen A."/>
            <person name="Mereny Z."/>
            <person name="Hegedus B."/>
            <person name="Baldrian P."/>
            <person name="Stursova M."/>
            <person name="Weitz H."/>
            <person name="Taylor A."/>
            <person name="Grigoriev I.V."/>
            <person name="Nagy L.G."/>
            <person name="Martin F."/>
            <person name="Kauserud H."/>
        </authorList>
    </citation>
    <scope>NUCLEOTIDE SEQUENCE</scope>
    <source>
        <strain evidence="1">CBHHK002</strain>
    </source>
</reference>
<accession>A0AAD7ENH0</accession>
<proteinExistence type="predicted"/>